<dbReference type="Proteomes" id="UP001372338">
    <property type="component" value="Unassembled WGS sequence"/>
</dbReference>
<dbReference type="AlphaFoldDB" id="A0AAN9EIJ9"/>
<evidence type="ECO:0000313" key="7">
    <source>
        <dbReference type="Proteomes" id="UP001372338"/>
    </source>
</evidence>
<sequence length="488" mass="55495">MDSISSPPLKVFFIPFFDTGHMLPLLEFSRIFASRGVHVTIITTHSQSKSIEKTIDKDKAKGLHIQIHPLTFPSKELGLPDGLESPLSAKDQDTKFKIFYGISLLQQQMEHFMQQNPPHCIVSDAFYPWTSQFAKVLGIPRLYFDGSGIFAATLKEAIRSSSPHDDETEPFIIENLPHPITMTLSQLPESNKERKPNTRSTNFMEQIRESELQSYGRLVNSFEELDVEYTKHYEKIVGIKVWQVGPTFLMHRNKGMVKKKNDEIVVSEEECMEWLNSKEPNSVLYVCFGSAFVFSDEQMIEIANGIESSGHNFIWVVLVKEEDPSQKWLLKEFEERVTTSRKGMILKGFAPQVMILEHPAVGGFMTHCGWNSIVESVCSGVPMITWPLYAEQFFNEKLITRVHGIGVEVGAEEWIQYAVDSRKKLVSRGRIEEAVRRVMDGGDEGLKIRLRARDLSNKSKAAVEEGGSSHKNLNALIQDIKNMLVREI</sequence>
<name>A0AAN9EIJ9_CROPI</name>
<dbReference type="SUPFAM" id="SSF53756">
    <property type="entry name" value="UDP-Glycosyltransferase/glycogen phosphorylase"/>
    <property type="match status" value="1"/>
</dbReference>
<evidence type="ECO:0000256" key="5">
    <source>
        <dbReference type="RuleBase" id="RU362057"/>
    </source>
</evidence>
<organism evidence="6 7">
    <name type="scientific">Crotalaria pallida</name>
    <name type="common">Smooth rattlebox</name>
    <name type="synonym">Crotalaria striata</name>
    <dbReference type="NCBI Taxonomy" id="3830"/>
    <lineage>
        <taxon>Eukaryota</taxon>
        <taxon>Viridiplantae</taxon>
        <taxon>Streptophyta</taxon>
        <taxon>Embryophyta</taxon>
        <taxon>Tracheophyta</taxon>
        <taxon>Spermatophyta</taxon>
        <taxon>Magnoliopsida</taxon>
        <taxon>eudicotyledons</taxon>
        <taxon>Gunneridae</taxon>
        <taxon>Pentapetalae</taxon>
        <taxon>rosids</taxon>
        <taxon>fabids</taxon>
        <taxon>Fabales</taxon>
        <taxon>Fabaceae</taxon>
        <taxon>Papilionoideae</taxon>
        <taxon>50 kb inversion clade</taxon>
        <taxon>genistoids sensu lato</taxon>
        <taxon>core genistoids</taxon>
        <taxon>Crotalarieae</taxon>
        <taxon>Crotalaria</taxon>
    </lineage>
</organism>
<dbReference type="Gene3D" id="3.40.50.2000">
    <property type="entry name" value="Glycogen Phosphorylase B"/>
    <property type="match status" value="2"/>
</dbReference>
<evidence type="ECO:0000256" key="3">
    <source>
        <dbReference type="ARBA" id="ARBA00022679"/>
    </source>
</evidence>
<dbReference type="InterPro" id="IPR035595">
    <property type="entry name" value="UDP_glycos_trans_CS"/>
</dbReference>
<keyword evidence="7" id="KW-1185">Reference proteome</keyword>
<dbReference type="CDD" id="cd03784">
    <property type="entry name" value="GT1_Gtf-like"/>
    <property type="match status" value="1"/>
</dbReference>
<protein>
    <recommendedName>
        <fullName evidence="5">Glycosyltransferase</fullName>
        <ecNumber evidence="5">2.4.1.-</ecNumber>
    </recommendedName>
</protein>
<evidence type="ECO:0000256" key="1">
    <source>
        <dbReference type="ARBA" id="ARBA00009995"/>
    </source>
</evidence>
<dbReference type="EMBL" id="JAYWIO010000006">
    <property type="protein sequence ID" value="KAK7256906.1"/>
    <property type="molecule type" value="Genomic_DNA"/>
</dbReference>
<evidence type="ECO:0000256" key="2">
    <source>
        <dbReference type="ARBA" id="ARBA00022676"/>
    </source>
</evidence>
<comment type="similarity">
    <text evidence="1 4">Belongs to the UDP-glycosyltransferase family.</text>
</comment>
<dbReference type="Pfam" id="PF00201">
    <property type="entry name" value="UDPGT"/>
    <property type="match status" value="1"/>
</dbReference>
<dbReference type="PANTHER" id="PTHR48047">
    <property type="entry name" value="GLYCOSYLTRANSFERASE"/>
    <property type="match status" value="1"/>
</dbReference>
<evidence type="ECO:0000313" key="6">
    <source>
        <dbReference type="EMBL" id="KAK7256906.1"/>
    </source>
</evidence>
<proteinExistence type="inferred from homology"/>
<dbReference type="InterPro" id="IPR002213">
    <property type="entry name" value="UDP_glucos_trans"/>
</dbReference>
<comment type="caution">
    <text evidence="6">The sequence shown here is derived from an EMBL/GenBank/DDBJ whole genome shotgun (WGS) entry which is preliminary data.</text>
</comment>
<dbReference type="PANTHER" id="PTHR48047:SF45">
    <property type="entry name" value="SCOPOLETIN GLUCOSYLTRANSFERASE-LIKE"/>
    <property type="match status" value="1"/>
</dbReference>
<dbReference type="FunFam" id="3.40.50.2000:FF:000047">
    <property type="entry name" value="Glycosyltransferase"/>
    <property type="match status" value="1"/>
</dbReference>
<dbReference type="EC" id="2.4.1.-" evidence="5"/>
<gene>
    <name evidence="6" type="ORF">RIF29_30480</name>
</gene>
<accession>A0AAN9EIJ9</accession>
<evidence type="ECO:0000256" key="4">
    <source>
        <dbReference type="RuleBase" id="RU003718"/>
    </source>
</evidence>
<reference evidence="6 7" key="1">
    <citation type="submission" date="2024-01" db="EMBL/GenBank/DDBJ databases">
        <title>The genomes of 5 underutilized Papilionoideae crops provide insights into root nodulation and disease resistanc.</title>
        <authorList>
            <person name="Yuan L."/>
        </authorList>
    </citation>
    <scope>NUCLEOTIDE SEQUENCE [LARGE SCALE GENOMIC DNA]</scope>
    <source>
        <strain evidence="6">ZHUSHIDOU_FW_LH</strain>
        <tissue evidence="6">Leaf</tissue>
    </source>
</reference>
<keyword evidence="2 4" id="KW-0328">Glycosyltransferase</keyword>
<keyword evidence="3 4" id="KW-0808">Transferase</keyword>
<dbReference type="PROSITE" id="PS00375">
    <property type="entry name" value="UDPGT"/>
    <property type="match status" value="1"/>
</dbReference>
<dbReference type="GO" id="GO:0035251">
    <property type="term" value="F:UDP-glucosyltransferase activity"/>
    <property type="evidence" value="ECO:0007669"/>
    <property type="project" value="TreeGrafter"/>
</dbReference>